<evidence type="ECO:0000256" key="5">
    <source>
        <dbReference type="ARBA" id="ARBA00093765"/>
    </source>
</evidence>
<dbReference type="Proteomes" id="UP001139011">
    <property type="component" value="Unassembled WGS sequence"/>
</dbReference>
<organism evidence="8 9">
    <name type="scientific">Fictibacillus marinisediminis</name>
    <dbReference type="NCBI Taxonomy" id="2878389"/>
    <lineage>
        <taxon>Bacteria</taxon>
        <taxon>Bacillati</taxon>
        <taxon>Bacillota</taxon>
        <taxon>Bacilli</taxon>
        <taxon>Bacillales</taxon>
        <taxon>Fictibacillaceae</taxon>
        <taxon>Fictibacillus</taxon>
    </lineage>
</organism>
<dbReference type="AlphaFoldDB" id="A0A9X2BEI3"/>
<accession>A0A9X2BEI3</accession>
<comment type="subcellular location">
    <subcellularLocation>
        <location evidence="1">Cytoplasm</location>
        <location evidence="1">Cytosol</location>
    </subcellularLocation>
</comment>
<evidence type="ECO:0000256" key="3">
    <source>
        <dbReference type="ARBA" id="ARBA00022795"/>
    </source>
</evidence>
<dbReference type="InterPro" id="IPR008622">
    <property type="entry name" value="FliT"/>
</dbReference>
<name>A0A9X2BEI3_9BACL</name>
<dbReference type="RefSeq" id="WP_248253922.1">
    <property type="nucleotide sequence ID" value="NZ_JAIWJX010000002.1"/>
</dbReference>
<reference evidence="8" key="1">
    <citation type="submission" date="2021-09" db="EMBL/GenBank/DDBJ databases">
        <title>Genome analysis of Fictibacillus sp. KIGAM418 isolated from marine sediment.</title>
        <authorList>
            <person name="Seo M.-J."/>
            <person name="Cho E.-S."/>
            <person name="Hwang C.Y."/>
        </authorList>
    </citation>
    <scope>NUCLEOTIDE SEQUENCE</scope>
    <source>
        <strain evidence="8">KIGAM418</strain>
    </source>
</reference>
<evidence type="ECO:0000256" key="7">
    <source>
        <dbReference type="ARBA" id="ARBA00093797"/>
    </source>
</evidence>
<proteinExistence type="inferred from homology"/>
<dbReference type="Pfam" id="PF05400">
    <property type="entry name" value="FliT"/>
    <property type="match status" value="1"/>
</dbReference>
<evidence type="ECO:0000313" key="8">
    <source>
        <dbReference type="EMBL" id="MCK6258671.1"/>
    </source>
</evidence>
<dbReference type="EMBL" id="JAIWJX010000002">
    <property type="protein sequence ID" value="MCK6258671.1"/>
    <property type="molecule type" value="Genomic_DNA"/>
</dbReference>
<evidence type="ECO:0000256" key="1">
    <source>
        <dbReference type="ARBA" id="ARBA00004514"/>
    </source>
</evidence>
<keyword evidence="3" id="KW-1005">Bacterial flagellum biogenesis</keyword>
<comment type="function">
    <text evidence="5">May act as an export chaperone for the filament capping protein FliD.</text>
</comment>
<evidence type="ECO:0000256" key="6">
    <source>
        <dbReference type="ARBA" id="ARBA00093785"/>
    </source>
</evidence>
<sequence length="116" mass="13211">MGAVSVLLEITHNLHGHVTSGLPKEEREPYIERLNELLDQRESLLSEIPVTFTDEEKRMGLAILQLNEVVQPLLDRQLAEIKHDITLMNQKKTHSAQYANPYASVLGDGMFFDKKN</sequence>
<comment type="similarity">
    <text evidence="6">Belongs to the bacillales FliT family.</text>
</comment>
<keyword evidence="9" id="KW-1185">Reference proteome</keyword>
<gene>
    <name evidence="8" type="ORF">LCY76_19060</name>
</gene>
<comment type="caution">
    <text evidence="8">The sequence shown here is derived from an EMBL/GenBank/DDBJ whole genome shotgun (WGS) entry which is preliminary data.</text>
</comment>
<evidence type="ECO:0000256" key="4">
    <source>
        <dbReference type="ARBA" id="ARBA00023186"/>
    </source>
</evidence>
<keyword evidence="4" id="KW-0143">Chaperone</keyword>
<evidence type="ECO:0000256" key="2">
    <source>
        <dbReference type="ARBA" id="ARBA00022490"/>
    </source>
</evidence>
<evidence type="ECO:0000313" key="9">
    <source>
        <dbReference type="Proteomes" id="UP001139011"/>
    </source>
</evidence>
<protein>
    <recommendedName>
        <fullName evidence="7">Flagellar protein FliT</fullName>
    </recommendedName>
</protein>
<keyword evidence="2" id="KW-0963">Cytoplasm</keyword>